<name>A0A7J7LP74_9MAGN</name>
<dbReference type="Proteomes" id="UP000541444">
    <property type="component" value="Unassembled WGS sequence"/>
</dbReference>
<dbReference type="EMBL" id="JACGCM010002131">
    <property type="protein sequence ID" value="KAF6144466.1"/>
    <property type="molecule type" value="Genomic_DNA"/>
</dbReference>
<organism evidence="2 3">
    <name type="scientific">Kingdonia uniflora</name>
    <dbReference type="NCBI Taxonomy" id="39325"/>
    <lineage>
        <taxon>Eukaryota</taxon>
        <taxon>Viridiplantae</taxon>
        <taxon>Streptophyta</taxon>
        <taxon>Embryophyta</taxon>
        <taxon>Tracheophyta</taxon>
        <taxon>Spermatophyta</taxon>
        <taxon>Magnoliopsida</taxon>
        <taxon>Ranunculales</taxon>
        <taxon>Circaeasteraceae</taxon>
        <taxon>Kingdonia</taxon>
    </lineage>
</organism>
<dbReference type="OrthoDB" id="1867172at2759"/>
<proteinExistence type="predicted"/>
<reference evidence="2 3" key="1">
    <citation type="journal article" date="2020" name="IScience">
        <title>Genome Sequencing of the Endangered Kingdonia uniflora (Circaeasteraceae, Ranunculales) Reveals Potential Mechanisms of Evolutionary Specialization.</title>
        <authorList>
            <person name="Sun Y."/>
            <person name="Deng T."/>
            <person name="Zhang A."/>
            <person name="Moore M.J."/>
            <person name="Landis J.B."/>
            <person name="Lin N."/>
            <person name="Zhang H."/>
            <person name="Zhang X."/>
            <person name="Huang J."/>
            <person name="Zhang X."/>
            <person name="Sun H."/>
            <person name="Wang H."/>
        </authorList>
    </citation>
    <scope>NUCLEOTIDE SEQUENCE [LARGE SCALE GENOMIC DNA]</scope>
    <source>
        <strain evidence="2">TB1705</strain>
        <tissue evidence="2">Leaf</tissue>
    </source>
</reference>
<gene>
    <name evidence="2" type="ORF">GIB67_024693</name>
</gene>
<evidence type="ECO:0000313" key="2">
    <source>
        <dbReference type="EMBL" id="KAF6144466.1"/>
    </source>
</evidence>
<keyword evidence="3" id="KW-1185">Reference proteome</keyword>
<accession>A0A7J7LP74</accession>
<feature type="region of interest" description="Disordered" evidence="1">
    <location>
        <begin position="76"/>
        <end position="97"/>
    </location>
</feature>
<sequence length="253" mass="28766">MLFLVFEVYPRVMVRREQEQEQEEEKEKVFDSLYLKDHCSSERTYDFKKLLVHLARNPYVACLLAVATKNVKELEDERPNIRASSVPPPRAVLSSPDNDGLIGNKKALFKDRSSVLKRHSLGEKTPAQENDGVIENRKLLSKERPAVLKRYSLGQKTPPEEVKGIIGERNPLVREGPSVSKKCILREATPAQSKVTPKSVKPLNPLNTRRISKETADNKSQPEEKLTPNVTVPRQKLYLRKSKLTSDDNVSSR</sequence>
<evidence type="ECO:0000313" key="3">
    <source>
        <dbReference type="Proteomes" id="UP000541444"/>
    </source>
</evidence>
<comment type="caution">
    <text evidence="2">The sequence shown here is derived from an EMBL/GenBank/DDBJ whole genome shotgun (WGS) entry which is preliminary data.</text>
</comment>
<evidence type="ECO:0000256" key="1">
    <source>
        <dbReference type="SAM" id="MobiDB-lite"/>
    </source>
</evidence>
<dbReference type="AlphaFoldDB" id="A0A7J7LP74"/>
<feature type="region of interest" description="Disordered" evidence="1">
    <location>
        <begin position="190"/>
        <end position="253"/>
    </location>
</feature>
<dbReference type="PANTHER" id="PTHR38932">
    <property type="entry name" value="BNAC03G64660D PROTEIN"/>
    <property type="match status" value="1"/>
</dbReference>
<dbReference type="PANTHER" id="PTHR38932:SF1">
    <property type="entry name" value="DUF4005 DOMAIN-CONTAINING PROTEIN"/>
    <property type="match status" value="1"/>
</dbReference>
<protein>
    <submittedName>
        <fullName evidence="2">Uncharacterized protein</fullName>
    </submittedName>
</protein>
<feature type="compositionally biased region" description="Basic and acidic residues" evidence="1">
    <location>
        <begin position="211"/>
        <end position="226"/>
    </location>
</feature>